<dbReference type="AlphaFoldDB" id="A0A6J1S218"/>
<dbReference type="OrthoDB" id="8186944at2759"/>
<sequence length="311" mass="33219">MDLASTRTLAVLSSALCCASLLCVVSLAVILTHWHDALDACVQADCGCLLYARAATSSYSFTGSDVSLCWFSGAAPLPGLVLALSLAAWYGYRGFVRTPAHMRRAVALVRGADGSGVRLLVHPGRAASSSASSSSPPRSSVVLPAAAARAPSARRLARHAVYFTSLGVVCLLFGLLAVSHVAVLTDGFLVACREYRHAVLKTLKASGNLALLVNDRLTCPVIFDFLDYMKPDVREDFQGKDHWFPGQRRLTTVNSGAALVISLLAAYSTVVLWFALVVKLGRLARQAGRLSAETLKARQTRTQLAMHCTDL</sequence>
<keyword evidence="1" id="KW-0812">Transmembrane</keyword>
<keyword evidence="1" id="KW-1133">Transmembrane helix</keyword>
<keyword evidence="1" id="KW-0472">Membrane</keyword>
<dbReference type="Proteomes" id="UP000504606">
    <property type="component" value="Unplaced"/>
</dbReference>
<accession>A0A6J1S218</accession>
<protein>
    <submittedName>
        <fullName evidence="3">Uncharacterized protein LOC113202701</fullName>
    </submittedName>
</protein>
<dbReference type="RefSeq" id="XP_026272851.1">
    <property type="nucleotide sequence ID" value="XM_026417066.2"/>
</dbReference>
<dbReference type="GeneID" id="113202701"/>
<gene>
    <name evidence="3" type="primary">LOC113202701</name>
</gene>
<reference evidence="3" key="1">
    <citation type="submission" date="2025-08" db="UniProtKB">
        <authorList>
            <consortium name="RefSeq"/>
        </authorList>
    </citation>
    <scope>IDENTIFICATION</scope>
    <source>
        <tissue evidence="3">Whole organism</tissue>
    </source>
</reference>
<feature type="transmembrane region" description="Helical" evidence="1">
    <location>
        <begin position="70"/>
        <end position="92"/>
    </location>
</feature>
<evidence type="ECO:0000313" key="2">
    <source>
        <dbReference type="Proteomes" id="UP000504606"/>
    </source>
</evidence>
<organism evidence="2 3">
    <name type="scientific">Frankliniella occidentalis</name>
    <name type="common">Western flower thrips</name>
    <name type="synonym">Euthrips occidentalis</name>
    <dbReference type="NCBI Taxonomy" id="133901"/>
    <lineage>
        <taxon>Eukaryota</taxon>
        <taxon>Metazoa</taxon>
        <taxon>Ecdysozoa</taxon>
        <taxon>Arthropoda</taxon>
        <taxon>Hexapoda</taxon>
        <taxon>Insecta</taxon>
        <taxon>Pterygota</taxon>
        <taxon>Neoptera</taxon>
        <taxon>Paraneoptera</taxon>
        <taxon>Thysanoptera</taxon>
        <taxon>Terebrantia</taxon>
        <taxon>Thripoidea</taxon>
        <taxon>Thripidae</taxon>
        <taxon>Frankliniella</taxon>
    </lineage>
</organism>
<feature type="transmembrane region" description="Helical" evidence="1">
    <location>
        <begin position="160"/>
        <end position="183"/>
    </location>
</feature>
<evidence type="ECO:0000256" key="1">
    <source>
        <dbReference type="SAM" id="Phobius"/>
    </source>
</evidence>
<dbReference type="KEGG" id="foc:113202701"/>
<feature type="transmembrane region" description="Helical" evidence="1">
    <location>
        <begin position="257"/>
        <end position="278"/>
    </location>
</feature>
<proteinExistence type="predicted"/>
<evidence type="ECO:0000313" key="3">
    <source>
        <dbReference type="RefSeq" id="XP_026272851.1"/>
    </source>
</evidence>
<keyword evidence="2" id="KW-1185">Reference proteome</keyword>
<name>A0A6J1S218_FRAOC</name>